<accession>A0ABR9APE7</accession>
<dbReference type="Proteomes" id="UP000647133">
    <property type="component" value="Unassembled WGS sequence"/>
</dbReference>
<dbReference type="InterPro" id="IPR032466">
    <property type="entry name" value="Metal_Hydrolase"/>
</dbReference>
<dbReference type="InterPro" id="IPR052350">
    <property type="entry name" value="Metallo-dep_Lactonases"/>
</dbReference>
<dbReference type="PANTHER" id="PTHR43569">
    <property type="entry name" value="AMIDOHYDROLASE"/>
    <property type="match status" value="1"/>
</dbReference>
<sequence>MKIDAHQHFWKYHPEKHAWIDESMSVIRKDFLPEDLRPLLDQEGFDGTIAVQADESLEENEFLLGLSKANPWIKKVVGWVDLCSATVLADLEQYSDNPTMCGFRMILQGRPPELMADAAFIKGMAHLEKFGYTYDILIFPHHLEEAINLVKSFPNQPFVIDHLAKPYIKDGKINEWAKNMKHIAGFENVSCKVSGMVTEADWKNWNKAELTPYMDVVFEAFGTKRLMFGSDWPVALLAADYPKNVSIVKDYILSLSTNERADVMGLTAAKFYGIS</sequence>
<reference evidence="3 4" key="1">
    <citation type="submission" date="2020-09" db="EMBL/GenBank/DDBJ databases">
        <title>Echinicola sp. CAU 1574 isolated from sand of Sido Beach.</title>
        <authorList>
            <person name="Kim W."/>
        </authorList>
    </citation>
    <scope>NUCLEOTIDE SEQUENCE [LARGE SCALE GENOMIC DNA]</scope>
    <source>
        <strain evidence="3 4">CAU 1574</strain>
    </source>
</reference>
<dbReference type="Gene3D" id="3.20.20.140">
    <property type="entry name" value="Metal-dependent hydrolases"/>
    <property type="match status" value="1"/>
</dbReference>
<keyword evidence="4" id="KW-1185">Reference proteome</keyword>
<dbReference type="Pfam" id="PF04909">
    <property type="entry name" value="Amidohydro_2"/>
    <property type="match status" value="1"/>
</dbReference>
<comment type="similarity">
    <text evidence="1">Belongs to the metallo-dependent hydrolases superfamily.</text>
</comment>
<dbReference type="EMBL" id="JACYTQ010000007">
    <property type="protein sequence ID" value="MBD8490664.1"/>
    <property type="molecule type" value="Genomic_DNA"/>
</dbReference>
<feature type="domain" description="Amidohydrolase-related" evidence="2">
    <location>
        <begin position="3"/>
        <end position="274"/>
    </location>
</feature>
<evidence type="ECO:0000256" key="1">
    <source>
        <dbReference type="ARBA" id="ARBA00038310"/>
    </source>
</evidence>
<proteinExistence type="inferred from homology"/>
<dbReference type="RefSeq" id="WP_192011532.1">
    <property type="nucleotide sequence ID" value="NZ_JACYTQ010000007.1"/>
</dbReference>
<protein>
    <submittedName>
        <fullName evidence="3">Amidohydrolase family protein</fullName>
    </submittedName>
</protein>
<organism evidence="3 4">
    <name type="scientific">Echinicola arenosa</name>
    <dbReference type="NCBI Taxonomy" id="2774144"/>
    <lineage>
        <taxon>Bacteria</taxon>
        <taxon>Pseudomonadati</taxon>
        <taxon>Bacteroidota</taxon>
        <taxon>Cytophagia</taxon>
        <taxon>Cytophagales</taxon>
        <taxon>Cyclobacteriaceae</taxon>
        <taxon>Echinicola</taxon>
    </lineage>
</organism>
<name>A0ABR9APE7_9BACT</name>
<gene>
    <name evidence="3" type="ORF">IFO69_18060</name>
</gene>
<dbReference type="InterPro" id="IPR006680">
    <property type="entry name" value="Amidohydro-rel"/>
</dbReference>
<evidence type="ECO:0000259" key="2">
    <source>
        <dbReference type="Pfam" id="PF04909"/>
    </source>
</evidence>
<evidence type="ECO:0000313" key="3">
    <source>
        <dbReference type="EMBL" id="MBD8490664.1"/>
    </source>
</evidence>
<evidence type="ECO:0000313" key="4">
    <source>
        <dbReference type="Proteomes" id="UP000647133"/>
    </source>
</evidence>
<dbReference type="SUPFAM" id="SSF51556">
    <property type="entry name" value="Metallo-dependent hydrolases"/>
    <property type="match status" value="1"/>
</dbReference>
<dbReference type="PANTHER" id="PTHR43569:SF2">
    <property type="entry name" value="AMIDOHYDROLASE-RELATED DOMAIN-CONTAINING PROTEIN"/>
    <property type="match status" value="1"/>
</dbReference>
<comment type="caution">
    <text evidence="3">The sequence shown here is derived from an EMBL/GenBank/DDBJ whole genome shotgun (WGS) entry which is preliminary data.</text>
</comment>